<dbReference type="Gene3D" id="2.60.40.10">
    <property type="entry name" value="Immunoglobulins"/>
    <property type="match status" value="1"/>
</dbReference>
<dbReference type="Gene3D" id="2.60.40.380">
    <property type="entry name" value="Purple acid phosphatase-like, N-terminal"/>
    <property type="match status" value="1"/>
</dbReference>
<feature type="compositionally biased region" description="Low complexity" evidence="1">
    <location>
        <begin position="380"/>
        <end position="403"/>
    </location>
</feature>
<evidence type="ECO:0000256" key="2">
    <source>
        <dbReference type="SAM" id="Phobius"/>
    </source>
</evidence>
<dbReference type="InterPro" id="IPR008963">
    <property type="entry name" value="Purple_acid_Pase-like_N"/>
</dbReference>
<feature type="region of interest" description="Disordered" evidence="1">
    <location>
        <begin position="250"/>
        <end position="272"/>
    </location>
</feature>
<keyword evidence="2" id="KW-0812">Transmembrane</keyword>
<name>A0A2H0WPP2_9BACT</name>
<dbReference type="AlphaFoldDB" id="A0A2H0WPP2"/>
<organism evidence="4 5">
    <name type="scientific">Candidatus Shapirobacteria bacterium CG09_land_8_20_14_0_10_47_13</name>
    <dbReference type="NCBI Taxonomy" id="1974481"/>
    <lineage>
        <taxon>Bacteria</taxon>
        <taxon>Candidatus Shapironibacteriota</taxon>
    </lineage>
</organism>
<reference evidence="5" key="1">
    <citation type="submission" date="2017-09" db="EMBL/GenBank/DDBJ databases">
        <title>Depth-based differentiation of microbial function through sediment-hosted aquifers and enrichment of novel symbionts in the deep terrestrial subsurface.</title>
        <authorList>
            <person name="Probst A.J."/>
            <person name="Ladd B."/>
            <person name="Jarett J.K."/>
            <person name="Geller-Mcgrath D.E."/>
            <person name="Sieber C.M.K."/>
            <person name="Emerson J.B."/>
            <person name="Anantharaman K."/>
            <person name="Thomas B.C."/>
            <person name="Malmstrom R."/>
            <person name="Stieglmeier M."/>
            <person name="Klingl A."/>
            <person name="Woyke T."/>
            <person name="Ryan C.M."/>
            <person name="Banfield J.F."/>
        </authorList>
    </citation>
    <scope>NUCLEOTIDE SEQUENCE [LARGE SCALE GENOMIC DNA]</scope>
</reference>
<accession>A0A2H0WPP2</accession>
<feature type="region of interest" description="Disordered" evidence="1">
    <location>
        <begin position="380"/>
        <end position="407"/>
    </location>
</feature>
<evidence type="ECO:0000259" key="3">
    <source>
        <dbReference type="Pfam" id="PF16656"/>
    </source>
</evidence>
<evidence type="ECO:0000313" key="4">
    <source>
        <dbReference type="EMBL" id="PIS13889.1"/>
    </source>
</evidence>
<protein>
    <recommendedName>
        <fullName evidence="3">Purple acid phosphatase N-terminal domain-containing protein</fullName>
    </recommendedName>
</protein>
<sequence>MTKIKRIPTILGLLVLIFGLITGLFLIRQKNIWQSQASSDIAPKQATVTNINAGGFTVSWITDSQTSGFVKYGLNNDHLDSTAVDERDQLSGKTGKFLTHHVTLKGLNANTQYFFQIGSGTNIFTNNGQSFQQTTAQSSATTPPANDVAYGSVLDQNKNPAEGVIVYFSIGNTIPQSALTKSSGSWVIPLNLAYASDLSGYSPYDRQASIEEIFVQGGSKGTATAVTLTKNDSPVSPITLGQSFDFRAATTPQENEPPASNPAGESKFSLPEATDATDVASLTILNPDEGEKIQNSLPEIFGNGPAGETLTLTLQSANQYSGSVKIDSAGNWKWTPPGNLEPGEHIISVLLANGKKISHAFTVLAAGETDLPAFTATPSATLAPTHAPTPTVTPPVRTSMPSTQSGVPSSGYLTPTFFVSIMGLVLISL</sequence>
<keyword evidence="2" id="KW-1133">Transmembrane helix</keyword>
<feature type="non-terminal residue" evidence="4">
    <location>
        <position position="429"/>
    </location>
</feature>
<dbReference type="Pfam" id="PF16656">
    <property type="entry name" value="Pur_ac_phosph_N"/>
    <property type="match status" value="1"/>
</dbReference>
<dbReference type="GO" id="GO:0003993">
    <property type="term" value="F:acid phosphatase activity"/>
    <property type="evidence" value="ECO:0007669"/>
    <property type="project" value="InterPro"/>
</dbReference>
<feature type="transmembrane region" description="Helical" evidence="2">
    <location>
        <begin position="7"/>
        <end position="27"/>
    </location>
</feature>
<proteinExistence type="predicted"/>
<dbReference type="EMBL" id="PEZJ01000022">
    <property type="protein sequence ID" value="PIS13889.1"/>
    <property type="molecule type" value="Genomic_DNA"/>
</dbReference>
<gene>
    <name evidence="4" type="ORF">COT65_01855</name>
</gene>
<dbReference type="GO" id="GO:0046872">
    <property type="term" value="F:metal ion binding"/>
    <property type="evidence" value="ECO:0007669"/>
    <property type="project" value="InterPro"/>
</dbReference>
<keyword evidence="2" id="KW-0472">Membrane</keyword>
<dbReference type="Proteomes" id="UP000230033">
    <property type="component" value="Unassembled WGS sequence"/>
</dbReference>
<dbReference type="InterPro" id="IPR015914">
    <property type="entry name" value="PAPs_N"/>
</dbReference>
<evidence type="ECO:0000256" key="1">
    <source>
        <dbReference type="SAM" id="MobiDB-lite"/>
    </source>
</evidence>
<dbReference type="InterPro" id="IPR013783">
    <property type="entry name" value="Ig-like_fold"/>
</dbReference>
<feature type="domain" description="Purple acid phosphatase N-terminal" evidence="3">
    <location>
        <begin position="46"/>
        <end position="126"/>
    </location>
</feature>
<dbReference type="SUPFAM" id="SSF49363">
    <property type="entry name" value="Purple acid phosphatase, N-terminal domain"/>
    <property type="match status" value="1"/>
</dbReference>
<comment type="caution">
    <text evidence="4">The sequence shown here is derived from an EMBL/GenBank/DDBJ whole genome shotgun (WGS) entry which is preliminary data.</text>
</comment>
<evidence type="ECO:0000313" key="5">
    <source>
        <dbReference type="Proteomes" id="UP000230033"/>
    </source>
</evidence>